<dbReference type="Pfam" id="PF13517">
    <property type="entry name" value="FG-GAP_3"/>
    <property type="match status" value="2"/>
</dbReference>
<evidence type="ECO:0000256" key="2">
    <source>
        <dbReference type="SAM" id="MobiDB-lite"/>
    </source>
</evidence>
<dbReference type="EMBL" id="CP114040">
    <property type="protein sequence ID" value="WAS94588.1"/>
    <property type="molecule type" value="Genomic_DNA"/>
</dbReference>
<feature type="chain" id="PRO_5047273438" evidence="3">
    <location>
        <begin position="28"/>
        <end position="407"/>
    </location>
</feature>
<accession>A0ABY7H5L8</accession>
<reference evidence="4" key="1">
    <citation type="submission" date="2022-11" db="EMBL/GenBank/DDBJ databases">
        <title>Minimal conservation of predation-associated metabolite biosynthetic gene clusters underscores biosynthetic potential of Myxococcota including descriptions for ten novel species: Archangium lansinium sp. nov., Myxococcus landrumus sp. nov., Nannocystis bai.</title>
        <authorList>
            <person name="Ahearne A."/>
            <person name="Stevens C."/>
            <person name="Dowd S."/>
        </authorList>
    </citation>
    <scope>NUCLEOTIDE SEQUENCE</scope>
    <source>
        <strain evidence="4">Fl3</strain>
    </source>
</reference>
<proteinExistence type="predicted"/>
<dbReference type="SUPFAM" id="SSF69318">
    <property type="entry name" value="Integrin alpha N-terminal domain"/>
    <property type="match status" value="1"/>
</dbReference>
<dbReference type="Proteomes" id="UP001164459">
    <property type="component" value="Chromosome"/>
</dbReference>
<protein>
    <submittedName>
        <fullName evidence="4">VCBS repeat-containing protein</fullName>
    </submittedName>
</protein>
<dbReference type="PANTHER" id="PTHR44103:SF1">
    <property type="entry name" value="PROPROTEIN CONVERTASE P"/>
    <property type="match status" value="1"/>
</dbReference>
<evidence type="ECO:0000313" key="4">
    <source>
        <dbReference type="EMBL" id="WAS94588.1"/>
    </source>
</evidence>
<dbReference type="Gene3D" id="2.130.10.130">
    <property type="entry name" value="Integrin alpha, N-terminal"/>
    <property type="match status" value="2"/>
</dbReference>
<feature type="region of interest" description="Disordered" evidence="2">
    <location>
        <begin position="34"/>
        <end position="113"/>
    </location>
</feature>
<dbReference type="PANTHER" id="PTHR44103">
    <property type="entry name" value="PROPROTEIN CONVERTASE P"/>
    <property type="match status" value="1"/>
</dbReference>
<sequence length="407" mass="42487">MTRRLPRAAAVLLLANAGCPLSFDPTAADASTAAPITTATSDLDPATSEADPTGGTSPAGTSAPTTSTGAPTTGDDTGDDDTGDDDTGDDDTGDDDTGDDDTGPDDGWPDSLTPVVTEVWDFEALDLGDVDGDGRLDLITSGTGYPPRVDVYPGLGDGSFDRDAVVVSELWDFSQFVVADVTGDGRADVLAQGTGYPPRVTVYAGGGDLAVTELATTDVFEFTHMQAGDLTGDGRADLLIGDGLVSWPWLQVWPGTAEGIADAPLFEADPWAFALLRSGDVTGDGRVDVVTASTEFPPQFYIHPGDGDGGFGEPQISEIWDLSWFDLGDLDGDGRADAAADIPNNEWRFQLYLAGADGWSDAGAREGYNFFRFELGDVDGDGRADLVTHASGYPPRVDVYLAPVIQP</sequence>
<dbReference type="RefSeq" id="WP_269036924.1">
    <property type="nucleotide sequence ID" value="NZ_CP114040.1"/>
</dbReference>
<gene>
    <name evidence="4" type="ORF">O0S08_00375</name>
</gene>
<feature type="compositionally biased region" description="Acidic residues" evidence="2">
    <location>
        <begin position="76"/>
        <end position="108"/>
    </location>
</feature>
<evidence type="ECO:0000256" key="3">
    <source>
        <dbReference type="SAM" id="SignalP"/>
    </source>
</evidence>
<keyword evidence="1 3" id="KW-0732">Signal</keyword>
<feature type="compositionally biased region" description="Low complexity" evidence="2">
    <location>
        <begin position="51"/>
        <end position="75"/>
    </location>
</feature>
<evidence type="ECO:0000313" key="5">
    <source>
        <dbReference type="Proteomes" id="UP001164459"/>
    </source>
</evidence>
<feature type="signal peptide" evidence="3">
    <location>
        <begin position="1"/>
        <end position="27"/>
    </location>
</feature>
<dbReference type="InterPro" id="IPR028994">
    <property type="entry name" value="Integrin_alpha_N"/>
</dbReference>
<keyword evidence="5" id="KW-1185">Reference proteome</keyword>
<name>A0ABY7H5L8_9BACT</name>
<evidence type="ECO:0000256" key="1">
    <source>
        <dbReference type="ARBA" id="ARBA00022729"/>
    </source>
</evidence>
<organism evidence="4 5">
    <name type="scientific">Nannocystis punicea</name>
    <dbReference type="NCBI Taxonomy" id="2995304"/>
    <lineage>
        <taxon>Bacteria</taxon>
        <taxon>Pseudomonadati</taxon>
        <taxon>Myxococcota</taxon>
        <taxon>Polyangia</taxon>
        <taxon>Nannocystales</taxon>
        <taxon>Nannocystaceae</taxon>
        <taxon>Nannocystis</taxon>
    </lineage>
</organism>
<dbReference type="InterPro" id="IPR013517">
    <property type="entry name" value="FG-GAP"/>
</dbReference>